<comment type="caution">
    <text evidence="6">The sequence shown here is derived from an EMBL/GenBank/DDBJ whole genome shotgun (WGS) entry which is preliminary data.</text>
</comment>
<keyword evidence="2" id="KW-0963">Cytoplasm</keyword>
<feature type="region of interest" description="Disordered" evidence="5">
    <location>
        <begin position="1508"/>
        <end position="1537"/>
    </location>
</feature>
<dbReference type="PANTHER" id="PTHR18875">
    <property type="entry name" value="SARCOMA ANTIGEN NY-SAR-24/CYTOSKELETAL PROTEIN SOJO"/>
    <property type="match status" value="1"/>
</dbReference>
<feature type="compositionally biased region" description="Low complexity" evidence="5">
    <location>
        <begin position="382"/>
        <end position="394"/>
    </location>
</feature>
<evidence type="ECO:0000256" key="4">
    <source>
        <dbReference type="SAM" id="Coils"/>
    </source>
</evidence>
<dbReference type="Proteomes" id="UP000230750">
    <property type="component" value="Unassembled WGS sequence"/>
</dbReference>
<comment type="subcellular location">
    <subcellularLocation>
        <location evidence="1">Cytoplasm</location>
    </subcellularLocation>
</comment>
<dbReference type="OrthoDB" id="2160759at2759"/>
<feature type="compositionally biased region" description="Polar residues" evidence="5">
    <location>
        <begin position="1608"/>
        <end position="1618"/>
    </location>
</feature>
<feature type="region of interest" description="Disordered" evidence="5">
    <location>
        <begin position="72"/>
        <end position="104"/>
    </location>
</feature>
<feature type="compositionally biased region" description="Basic and acidic residues" evidence="5">
    <location>
        <begin position="367"/>
        <end position="378"/>
    </location>
</feature>
<evidence type="ECO:0000256" key="3">
    <source>
        <dbReference type="ARBA" id="ARBA00023054"/>
    </source>
</evidence>
<proteinExistence type="predicted"/>
<feature type="coiled-coil region" evidence="4">
    <location>
        <begin position="1259"/>
        <end position="1297"/>
    </location>
</feature>
<dbReference type="GO" id="GO:0005737">
    <property type="term" value="C:cytoplasm"/>
    <property type="evidence" value="ECO:0007669"/>
    <property type="project" value="UniProtKB-SubCell"/>
</dbReference>
<feature type="coiled-coil region" evidence="4">
    <location>
        <begin position="493"/>
        <end position="583"/>
    </location>
</feature>
<dbReference type="Gene3D" id="1.10.287.1490">
    <property type="match status" value="1"/>
</dbReference>
<keyword evidence="7" id="KW-1185">Reference proteome</keyword>
<dbReference type="PANTHER" id="PTHR18875:SF8">
    <property type="entry name" value="COILED-COIL DOMAIN-CONTAINING PROTEIN 18"/>
    <property type="match status" value="1"/>
</dbReference>
<feature type="region of interest" description="Disordered" evidence="5">
    <location>
        <begin position="211"/>
        <end position="234"/>
    </location>
</feature>
<feature type="compositionally biased region" description="Basic and acidic residues" evidence="5">
    <location>
        <begin position="91"/>
        <end position="104"/>
    </location>
</feature>
<evidence type="ECO:0000256" key="1">
    <source>
        <dbReference type="ARBA" id="ARBA00004496"/>
    </source>
</evidence>
<feature type="compositionally biased region" description="Polar residues" evidence="5">
    <location>
        <begin position="1518"/>
        <end position="1531"/>
    </location>
</feature>
<sequence>MGSSPYFYTVMASEFDDNEEIFRNVSELKRRLYQTEVSLQKLQAPRHPSLTESDSHELLPFLSLRDLDDHAHPSERRSVSDQSVRKNSSSKYRESRSWSKVTKTSEERDQKFLMEKLHQLREENSLLVNENNRLQNEVESCNTDDRASQMQILQQIDNMDLLKKQVKMLKSDLKSKDKDLRSVERELERSLSQQQQWEDFINESRREADSIRDDLRSEADVRQRAEREKAEAKQMLDSNKQEMMDYKSKVAKELKEHEHAKQYLETSLQHCDREREVLLEKATSLEEELQNAREEVRSLKVNLNSLSGVQSVSKELEDVISGQEKQLEQLRNRLDEAKRENLELKETNQQQREQLIEVRKDIEKSEDNFGKLREEQRKRLPSVTSESSLSTISHSAPVDERHFYLSPESARLDGVGAETLEEEHSTLEVDGKKSPRTAAAELRKAIKNAELQRNHARWQQRSAGLDSDQSVLDGLRSELLTIVEQSKIDARKLSKLQEIINKLDEERNHQVKKLQILQSQLKEVKEEKDALGRQIKLRDSHYTQIQKDMEEKGSKLSHLTQELQRKEMQIVSLESQLEKTTTDFREQLSSLSQVDLKLREKSNQFDILEKKFSEKSKHVEEISEKLVEEQSLHSEQCRELEHHIGQLQDEVVNLKSHLEDENKRNENSQKQITEKTVRVGQLEAKLHQTQMILQQKDSEYDVARQTLERQMKEGWSRSSQLEAALVICKEELAMYITKLKQSREKHQLETATKSHEVLTLENQLQRTIDEMEEKANQTTSLERALDERQQMLLGSNQRITELEERESQLEEQVSYFERELTKLRAQSMEESDSLDTKLNQATVKLDEKTKQLQELLKEHSKVKVELQQLQRKTISLETEVSGHQKTESKQNDQLVAVQCQLQTLEKKLTEEKQKVSELEEALSAKVDEVSEHQTHSRELDVERNRARGELQEASRQLTELQHLLQRSRAEVKEKKQLINELEEDLGQAKDEVQSKENDLQEMESVLKSSHAELEERTKQVNQFDAVVKEHQTTVEIRVKELEAELSDGKEESKRLVEQISNLEQRCFEQVQELQLQSFHKQNVESNLQSKEKEIEDKNIQIRSLEQEVERMNSDLTEEEGNNQKQNQELQMIHEQYQRANQEQIKLRKELTDAHSELEHLSRQLEELSQVCRNKDGECTRLARQLGEAKAREVTVQSQLTSEMSKVTQQQHYELEQKEQELADLQRDHFQLLTLKDQQVAEVNCLKDGDAKLRGQMKYFQEQENKLQAHLKAKDEMLQAANEAVVIKEAECARLSAQISGYERALYSRRANISPLSRISSAHDSPASRNNLTHSSPRVPPPPLYRSMSDSAHQREPYIDSQTELNYPLLYSTRPQMMAAKSGTPNYSQGLEHLETDFKQPLDINERWTGEEKISRPEEEEVNLKDQNGRDSIEGVNMASFQDMLSYVNRKMLQDGRQATQRYKISNTQGTPDRFDFGQMNRDNSSTLNKRSTLADSFVGLGVRGVPEGKPWQEELGHSLSQNGRSNQNHSSDLAGHDVSLNTMRGDLLHPRSDQFGLGNTLPFISSLLANSVESPTLSDKTGGSFPRGVDSPSSLSTRSDQDAKERPTPSQVDANKQASNRHRPPKAPSKDTSKKSVNRSLFDDTKKKGKLSTTKKHRGKIPKR</sequence>
<feature type="coiled-coil region" evidence="4">
    <location>
        <begin position="637"/>
        <end position="713"/>
    </location>
</feature>
<organism evidence="6 7">
    <name type="scientific">Stichopus japonicus</name>
    <name type="common">Sea cucumber</name>
    <dbReference type="NCBI Taxonomy" id="307972"/>
    <lineage>
        <taxon>Eukaryota</taxon>
        <taxon>Metazoa</taxon>
        <taxon>Echinodermata</taxon>
        <taxon>Eleutherozoa</taxon>
        <taxon>Echinozoa</taxon>
        <taxon>Holothuroidea</taxon>
        <taxon>Aspidochirotacea</taxon>
        <taxon>Aspidochirotida</taxon>
        <taxon>Stichopodidae</taxon>
        <taxon>Apostichopus</taxon>
    </lineage>
</organism>
<accession>A0A2G8JZ70</accession>
<reference evidence="6 7" key="1">
    <citation type="journal article" date="2017" name="PLoS Biol.">
        <title>The sea cucumber genome provides insights into morphological evolution and visceral regeneration.</title>
        <authorList>
            <person name="Zhang X."/>
            <person name="Sun L."/>
            <person name="Yuan J."/>
            <person name="Sun Y."/>
            <person name="Gao Y."/>
            <person name="Zhang L."/>
            <person name="Li S."/>
            <person name="Dai H."/>
            <person name="Hamel J.F."/>
            <person name="Liu C."/>
            <person name="Yu Y."/>
            <person name="Liu S."/>
            <person name="Lin W."/>
            <person name="Guo K."/>
            <person name="Jin S."/>
            <person name="Xu P."/>
            <person name="Storey K.B."/>
            <person name="Huan P."/>
            <person name="Zhang T."/>
            <person name="Zhou Y."/>
            <person name="Zhang J."/>
            <person name="Lin C."/>
            <person name="Li X."/>
            <person name="Xing L."/>
            <person name="Huo D."/>
            <person name="Sun M."/>
            <person name="Wang L."/>
            <person name="Mercier A."/>
            <person name="Li F."/>
            <person name="Yang H."/>
            <person name="Xiang J."/>
        </authorList>
    </citation>
    <scope>NUCLEOTIDE SEQUENCE [LARGE SCALE GENOMIC DNA]</scope>
    <source>
        <strain evidence="6">Shaxun</strain>
        <tissue evidence="6">Muscle</tissue>
    </source>
</reference>
<feature type="coiled-coil region" evidence="4">
    <location>
        <begin position="757"/>
        <end position="1177"/>
    </location>
</feature>
<protein>
    <submittedName>
        <fullName evidence="6">Putative coiled-coil domain-containing protein</fullName>
    </submittedName>
</protein>
<evidence type="ECO:0000313" key="7">
    <source>
        <dbReference type="Proteomes" id="UP000230750"/>
    </source>
</evidence>
<keyword evidence="3 4" id="KW-0175">Coiled coil</keyword>
<evidence type="ECO:0000256" key="2">
    <source>
        <dbReference type="ARBA" id="ARBA00022490"/>
    </source>
</evidence>
<feature type="compositionally biased region" description="Basic residues" evidence="5">
    <location>
        <begin position="1647"/>
        <end position="1664"/>
    </location>
</feature>
<evidence type="ECO:0000313" key="6">
    <source>
        <dbReference type="EMBL" id="PIK41009.1"/>
    </source>
</evidence>
<evidence type="ECO:0000256" key="5">
    <source>
        <dbReference type="SAM" id="MobiDB-lite"/>
    </source>
</evidence>
<name>A0A2G8JZ70_STIJA</name>
<feature type="region of interest" description="Disordered" evidence="5">
    <location>
        <begin position="1574"/>
        <end position="1664"/>
    </location>
</feature>
<gene>
    <name evidence="6" type="ORF">BSL78_22135</name>
</gene>
<dbReference type="EMBL" id="MRZV01001061">
    <property type="protein sequence ID" value="PIK41009.1"/>
    <property type="molecule type" value="Genomic_DNA"/>
</dbReference>
<feature type="compositionally biased region" description="Polar residues" evidence="5">
    <location>
        <begin position="1317"/>
        <end position="1335"/>
    </location>
</feature>
<feature type="region of interest" description="Disordered" evidence="5">
    <location>
        <begin position="1317"/>
        <end position="1342"/>
    </location>
</feature>
<feature type="coiled-coil region" evidence="4">
    <location>
        <begin position="1207"/>
        <end position="1234"/>
    </location>
</feature>
<feature type="region of interest" description="Disordered" evidence="5">
    <location>
        <begin position="367"/>
        <end position="394"/>
    </location>
</feature>